<evidence type="ECO:0000256" key="3">
    <source>
        <dbReference type="PROSITE-ProRule" id="PRU01106"/>
    </source>
</evidence>
<reference evidence="5 6" key="1">
    <citation type="submission" date="2018-08" db="EMBL/GenBank/DDBJ databases">
        <title>Meiothermus granaticius genome AF-68 sequencing project.</title>
        <authorList>
            <person name="Da Costa M.S."/>
            <person name="Albuquerque L."/>
            <person name="Raposo P."/>
            <person name="Froufe H.J.C."/>
            <person name="Barroso C.S."/>
            <person name="Egas C."/>
        </authorList>
    </citation>
    <scope>NUCLEOTIDE SEQUENCE [LARGE SCALE GENOMIC DNA]</scope>
    <source>
        <strain evidence="5 6">AF-68</strain>
    </source>
</reference>
<gene>
    <name evidence="5" type="ORF">Mgrana_01527</name>
</gene>
<dbReference type="InterPro" id="IPR040170">
    <property type="entry name" value="Cytosol_ACT"/>
</dbReference>
<dbReference type="EMBL" id="QWLB01000018">
    <property type="protein sequence ID" value="RIH92496.1"/>
    <property type="molecule type" value="Genomic_DNA"/>
</dbReference>
<feature type="domain" description="HotDog ACOT-type" evidence="4">
    <location>
        <begin position="3"/>
        <end position="114"/>
    </location>
</feature>
<comment type="caution">
    <text evidence="5">The sequence shown here is derived from an EMBL/GenBank/DDBJ whole genome shotgun (WGS) entry which is preliminary data.</text>
</comment>
<dbReference type="Proteomes" id="UP000266178">
    <property type="component" value="Unassembled WGS sequence"/>
</dbReference>
<name>A0A399F9X0_9DEIN</name>
<dbReference type="GO" id="GO:0005829">
    <property type="term" value="C:cytosol"/>
    <property type="evidence" value="ECO:0007669"/>
    <property type="project" value="TreeGrafter"/>
</dbReference>
<dbReference type="CDD" id="cd03442">
    <property type="entry name" value="BFIT_BACH"/>
    <property type="match status" value="1"/>
</dbReference>
<dbReference type="PROSITE" id="PS51770">
    <property type="entry name" value="HOTDOG_ACOT"/>
    <property type="match status" value="1"/>
</dbReference>
<protein>
    <submittedName>
        <fullName evidence="5">Putative acyl-CoA thioester hydrolase</fullName>
        <ecNumber evidence="5">3.1.2.-</ecNumber>
    </submittedName>
</protein>
<comment type="similarity">
    <text evidence="1">Belongs to the acyl coenzyme A hydrolase family.</text>
</comment>
<sequence>MMGIMEARTLELVFPEHANPGGNAFGGFVLGLMDKVGSYAAIRRARKRCVTVRVGEVVFEVPIRVGDLLEIVARVVRVGRTSLTVEVEVYRENLKESKTLATRGNLTYVAVDEQGKPVEVGEPAAEKEPGL</sequence>
<keyword evidence="6" id="KW-1185">Reference proteome</keyword>
<dbReference type="Gene3D" id="3.10.129.10">
    <property type="entry name" value="Hotdog Thioesterase"/>
    <property type="match status" value="1"/>
</dbReference>
<dbReference type="InterPro" id="IPR029069">
    <property type="entry name" value="HotDog_dom_sf"/>
</dbReference>
<dbReference type="GO" id="GO:0006637">
    <property type="term" value="P:acyl-CoA metabolic process"/>
    <property type="evidence" value="ECO:0007669"/>
    <property type="project" value="TreeGrafter"/>
</dbReference>
<accession>A0A399F9X0</accession>
<proteinExistence type="inferred from homology"/>
<keyword evidence="2 3" id="KW-0378">Hydrolase</keyword>
<evidence type="ECO:0000313" key="6">
    <source>
        <dbReference type="Proteomes" id="UP000266178"/>
    </source>
</evidence>
<dbReference type="EC" id="3.1.2.-" evidence="5"/>
<dbReference type="InterPro" id="IPR006683">
    <property type="entry name" value="Thioestr_dom"/>
</dbReference>
<dbReference type="PANTHER" id="PTHR11049">
    <property type="entry name" value="ACYL COENZYME A THIOESTER HYDROLASE"/>
    <property type="match status" value="1"/>
</dbReference>
<dbReference type="InterPro" id="IPR033120">
    <property type="entry name" value="HOTDOG_ACOT"/>
</dbReference>
<dbReference type="SUPFAM" id="SSF54637">
    <property type="entry name" value="Thioesterase/thiol ester dehydrase-isomerase"/>
    <property type="match status" value="1"/>
</dbReference>
<organism evidence="5 6">
    <name type="scientific">Meiothermus granaticius NBRC 107808</name>
    <dbReference type="NCBI Taxonomy" id="1227551"/>
    <lineage>
        <taxon>Bacteria</taxon>
        <taxon>Thermotogati</taxon>
        <taxon>Deinococcota</taxon>
        <taxon>Deinococci</taxon>
        <taxon>Thermales</taxon>
        <taxon>Thermaceae</taxon>
        <taxon>Meiothermus</taxon>
    </lineage>
</organism>
<dbReference type="AlphaFoldDB" id="A0A399F9X0"/>
<evidence type="ECO:0000256" key="1">
    <source>
        <dbReference type="ARBA" id="ARBA00010458"/>
    </source>
</evidence>
<evidence type="ECO:0000256" key="2">
    <source>
        <dbReference type="ARBA" id="ARBA00022801"/>
    </source>
</evidence>
<evidence type="ECO:0000313" key="5">
    <source>
        <dbReference type="EMBL" id="RIH92496.1"/>
    </source>
</evidence>
<dbReference type="GO" id="GO:0052816">
    <property type="term" value="F:long-chain fatty acyl-CoA hydrolase activity"/>
    <property type="evidence" value="ECO:0007669"/>
    <property type="project" value="TreeGrafter"/>
</dbReference>
<evidence type="ECO:0000259" key="4">
    <source>
        <dbReference type="PROSITE" id="PS51770"/>
    </source>
</evidence>
<dbReference type="Pfam" id="PF03061">
    <property type="entry name" value="4HBT"/>
    <property type="match status" value="1"/>
</dbReference>
<dbReference type="PANTHER" id="PTHR11049:SF24">
    <property type="entry name" value="CYTOSOLIC ACYL COENZYME A THIOESTER HYDROLASE"/>
    <property type="match status" value="1"/>
</dbReference>
<dbReference type="GO" id="GO:0009062">
    <property type="term" value="P:fatty acid catabolic process"/>
    <property type="evidence" value="ECO:0007669"/>
    <property type="project" value="TreeGrafter"/>
</dbReference>